<name>A0A1M4XNB7_9BACE</name>
<keyword evidence="2" id="KW-1185">Reference proteome</keyword>
<proteinExistence type="predicted"/>
<dbReference type="AlphaFoldDB" id="A0A1M4XNB7"/>
<sequence length="237" mass="27303">MRLKNNFLKEVQEAQVRGDTQLHRIGIRINNQVKGEFKAENFTDKLIKDYANTRLPISLYIEAETDRLKNIYSALKACYGALISECEGAGIIGQYLDFISKDGINILSPKENESISNSRFNNNQFSRSFKNEGLEYVYKILLDKGYIEEALHDDFYYVFGNIIDKPKEFHKIVWKKELKALATFINAFTEDFNRWAIAQNCFLINGKTISVGSIKSSVSGKKLHKDYNFFKDLVADH</sequence>
<dbReference type="STRING" id="1297750.SAMN05444405_10485"/>
<protein>
    <submittedName>
        <fullName evidence="1">Uncharacterized protein</fullName>
    </submittedName>
</protein>
<organism evidence="1 2">
    <name type="scientific">Bacteroides luti</name>
    <dbReference type="NCBI Taxonomy" id="1297750"/>
    <lineage>
        <taxon>Bacteria</taxon>
        <taxon>Pseudomonadati</taxon>
        <taxon>Bacteroidota</taxon>
        <taxon>Bacteroidia</taxon>
        <taxon>Bacteroidales</taxon>
        <taxon>Bacteroidaceae</taxon>
        <taxon>Bacteroides</taxon>
    </lineage>
</organism>
<gene>
    <name evidence="1" type="ORF">SAMN05444405_10485</name>
</gene>
<accession>A0A1M4XNB7</accession>
<dbReference type="EMBL" id="FQTV01000004">
    <property type="protein sequence ID" value="SHE95087.1"/>
    <property type="molecule type" value="Genomic_DNA"/>
</dbReference>
<evidence type="ECO:0000313" key="1">
    <source>
        <dbReference type="EMBL" id="SHE95087.1"/>
    </source>
</evidence>
<dbReference type="Proteomes" id="UP000184509">
    <property type="component" value="Unassembled WGS sequence"/>
</dbReference>
<evidence type="ECO:0000313" key="2">
    <source>
        <dbReference type="Proteomes" id="UP000184509"/>
    </source>
</evidence>
<reference evidence="1 2" key="1">
    <citation type="submission" date="2016-11" db="EMBL/GenBank/DDBJ databases">
        <authorList>
            <person name="Jaros S."/>
            <person name="Januszkiewicz K."/>
            <person name="Wedrychowicz H."/>
        </authorList>
    </citation>
    <scope>NUCLEOTIDE SEQUENCE [LARGE SCALE GENOMIC DNA]</scope>
    <source>
        <strain evidence="1 2">DSM 26991</strain>
    </source>
</reference>
<dbReference type="RefSeq" id="WP_073399809.1">
    <property type="nucleotide sequence ID" value="NZ_FQTV01000004.1"/>
</dbReference>